<accession>A0A0P1A6B9</accession>
<name>A0A0P1A6B9_PLAHL</name>
<protein>
    <recommendedName>
        <fullName evidence="4">RxLR-like protein</fullName>
    </recommendedName>
</protein>
<evidence type="ECO:0008006" key="4">
    <source>
        <dbReference type="Google" id="ProtNLM"/>
    </source>
</evidence>
<dbReference type="Proteomes" id="UP000054928">
    <property type="component" value="Unassembled WGS sequence"/>
</dbReference>
<dbReference type="GeneID" id="36406532"/>
<reference evidence="3" key="1">
    <citation type="submission" date="2014-09" db="EMBL/GenBank/DDBJ databases">
        <authorList>
            <person name="Sharma Rahul"/>
            <person name="Thines Marco"/>
        </authorList>
    </citation>
    <scope>NUCLEOTIDE SEQUENCE [LARGE SCALE GENOMIC DNA]</scope>
</reference>
<keyword evidence="1" id="KW-0732">Signal</keyword>
<keyword evidence="3" id="KW-1185">Reference proteome</keyword>
<dbReference type="EMBL" id="CCYD01000053">
    <property type="protein sequence ID" value="CEG35606.1"/>
    <property type="molecule type" value="Genomic_DNA"/>
</dbReference>
<organism evidence="2 3">
    <name type="scientific">Plasmopara halstedii</name>
    <name type="common">Downy mildew of sunflower</name>
    <dbReference type="NCBI Taxonomy" id="4781"/>
    <lineage>
        <taxon>Eukaryota</taxon>
        <taxon>Sar</taxon>
        <taxon>Stramenopiles</taxon>
        <taxon>Oomycota</taxon>
        <taxon>Peronosporomycetes</taxon>
        <taxon>Peronosporales</taxon>
        <taxon>Peronosporaceae</taxon>
        <taxon>Plasmopara</taxon>
    </lineage>
</organism>
<feature type="signal peptide" evidence="1">
    <location>
        <begin position="1"/>
        <end position="20"/>
    </location>
</feature>
<evidence type="ECO:0000313" key="3">
    <source>
        <dbReference type="Proteomes" id="UP000054928"/>
    </source>
</evidence>
<sequence>MMQHFTLLVLISFYLAVVESKNYKNERPCLSSQDAKVEINKRMAVGSWDQANHESAIVDTSIVPDCLDLCLDVMHSTDSQVSTNGAEPLEQLVKRYG</sequence>
<dbReference type="AlphaFoldDB" id="A0A0P1A6B9"/>
<dbReference type="OrthoDB" id="115648at2759"/>
<evidence type="ECO:0000313" key="2">
    <source>
        <dbReference type="EMBL" id="CEG35606.1"/>
    </source>
</evidence>
<evidence type="ECO:0000256" key="1">
    <source>
        <dbReference type="SAM" id="SignalP"/>
    </source>
</evidence>
<dbReference type="OMA" id="INKRMAV"/>
<feature type="chain" id="PRO_5006058419" description="RxLR-like protein" evidence="1">
    <location>
        <begin position="21"/>
        <end position="97"/>
    </location>
</feature>
<dbReference type="RefSeq" id="XP_024571975.1">
    <property type="nucleotide sequence ID" value="XM_024726048.1"/>
</dbReference>
<proteinExistence type="predicted"/>